<dbReference type="PANTHER" id="PTHR41328:SF2">
    <property type="entry name" value="TERMINASE SMALL SUBUNIT"/>
    <property type="match status" value="1"/>
</dbReference>
<reference evidence="3 4" key="1">
    <citation type="submission" date="2020-08" db="EMBL/GenBank/DDBJ databases">
        <title>Genomic Encyclopedia of Type Strains, Phase IV (KMG-IV): sequencing the most valuable type-strain genomes for metagenomic binning, comparative biology and taxonomic classification.</title>
        <authorList>
            <person name="Goeker M."/>
        </authorList>
    </citation>
    <scope>NUCLEOTIDE SEQUENCE [LARGE SCALE GENOMIC DNA]</scope>
    <source>
        <strain evidence="3 4">DSM 101064</strain>
    </source>
</reference>
<gene>
    <name evidence="3" type="ORF">FHS72_003541</name>
</gene>
<dbReference type="InterPro" id="IPR038713">
    <property type="entry name" value="Terminase_Gp1_N_sf"/>
</dbReference>
<comment type="caution">
    <text evidence="3">The sequence shown here is derived from an EMBL/GenBank/DDBJ whole genome shotgun (WGS) entry which is preliminary data.</text>
</comment>
<dbReference type="Proteomes" id="UP000535415">
    <property type="component" value="Unassembled WGS sequence"/>
</dbReference>
<dbReference type="AlphaFoldDB" id="A0A7W9EZN0"/>
<evidence type="ECO:0000313" key="4">
    <source>
        <dbReference type="Proteomes" id="UP000535415"/>
    </source>
</evidence>
<dbReference type="Pfam" id="PF03592">
    <property type="entry name" value="Terminase_2"/>
    <property type="match status" value="1"/>
</dbReference>
<evidence type="ECO:0000256" key="2">
    <source>
        <dbReference type="ARBA" id="ARBA00023219"/>
    </source>
</evidence>
<protein>
    <recommendedName>
        <fullName evidence="5">Terminase small subunit</fullName>
    </recommendedName>
</protein>
<evidence type="ECO:0008006" key="5">
    <source>
        <dbReference type="Google" id="ProtNLM"/>
    </source>
</evidence>
<keyword evidence="1" id="KW-1188">Viral release from host cell</keyword>
<evidence type="ECO:0000313" key="3">
    <source>
        <dbReference type="EMBL" id="MBB5723894.1"/>
    </source>
</evidence>
<dbReference type="PANTHER" id="PTHR41328">
    <property type="entry name" value="TERMINASE SMALL SUBUNIT-RELATED"/>
    <property type="match status" value="1"/>
</dbReference>
<evidence type="ECO:0000256" key="1">
    <source>
        <dbReference type="ARBA" id="ARBA00022612"/>
    </source>
</evidence>
<sequence>MRRAIKDKHARFCLEFLQDGNAAAAYRRAGYAVKNADVNAARLMQRPDIQLYIRERRKEIENQLTFNAASIMNLLWDIVNADYTELSKVKNLPCKYCRSDGPILAQSPDPMCPECDGMGRRVVQYAESQYLSRQGKLIYQGAVQTPWGIRLSLTSKMKALELLMRMYLS</sequence>
<dbReference type="InterPro" id="IPR052404">
    <property type="entry name" value="SPP1-like_terminase"/>
</dbReference>
<accession>A0A7W9EZN0</accession>
<dbReference type="RefSeq" id="WP_183531007.1">
    <property type="nucleotide sequence ID" value="NZ_JACIJM010000016.1"/>
</dbReference>
<proteinExistence type="predicted"/>
<name>A0A7W9EZN0_9RHOB</name>
<dbReference type="EMBL" id="JACIJM010000016">
    <property type="protein sequence ID" value="MBB5723894.1"/>
    <property type="molecule type" value="Genomic_DNA"/>
</dbReference>
<dbReference type="InterPro" id="IPR005335">
    <property type="entry name" value="Terminase_ssu"/>
</dbReference>
<keyword evidence="2" id="KW-0231">Viral genome packaging</keyword>
<dbReference type="GO" id="GO:0051276">
    <property type="term" value="P:chromosome organization"/>
    <property type="evidence" value="ECO:0007669"/>
    <property type="project" value="InterPro"/>
</dbReference>
<keyword evidence="4" id="KW-1185">Reference proteome</keyword>
<organism evidence="3 4">
    <name type="scientific">Yoonia ponticola</name>
    <dbReference type="NCBI Taxonomy" id="1524255"/>
    <lineage>
        <taxon>Bacteria</taxon>
        <taxon>Pseudomonadati</taxon>
        <taxon>Pseudomonadota</taxon>
        <taxon>Alphaproteobacteria</taxon>
        <taxon>Rhodobacterales</taxon>
        <taxon>Paracoccaceae</taxon>
        <taxon>Yoonia</taxon>
    </lineage>
</organism>
<dbReference type="Gene3D" id="1.10.10.1400">
    <property type="entry name" value="Terminase, small subunit, N-terminal DNA-binding domain, HTH motif"/>
    <property type="match status" value="1"/>
</dbReference>